<gene>
    <name evidence="6" type="ORF">GKO32_19035</name>
</gene>
<reference evidence="6 7" key="1">
    <citation type="submission" date="2019-11" db="EMBL/GenBank/DDBJ databases">
        <title>Draft genome of Amycolatopsis RM579.</title>
        <authorList>
            <person name="Duangmal K."/>
            <person name="Mingma R."/>
        </authorList>
    </citation>
    <scope>NUCLEOTIDE SEQUENCE [LARGE SCALE GENOMIC DNA]</scope>
    <source>
        <strain evidence="6 7">RM579</strain>
    </source>
</reference>
<protein>
    <submittedName>
        <fullName evidence="6">1,4-dihydroxy-6-naphthoate synthase</fullName>
    </submittedName>
</protein>
<evidence type="ECO:0000256" key="3">
    <source>
        <dbReference type="ARBA" id="ARBA00023709"/>
    </source>
</evidence>
<dbReference type="InterPro" id="IPR018376">
    <property type="entry name" value="Enoyl-CoA_hyd/isom_CS"/>
</dbReference>
<dbReference type="RefSeq" id="WP_154758229.1">
    <property type="nucleotide sequence ID" value="NZ_WMBA01000029.1"/>
</dbReference>
<dbReference type="InterPro" id="IPR001753">
    <property type="entry name" value="Enoyl-CoA_hydra/iso"/>
</dbReference>
<organism evidence="6 7">
    <name type="scientific">Amycolatopsis pithecellobii</name>
    <dbReference type="NCBI Taxonomy" id="664692"/>
    <lineage>
        <taxon>Bacteria</taxon>
        <taxon>Bacillati</taxon>
        <taxon>Actinomycetota</taxon>
        <taxon>Actinomycetes</taxon>
        <taxon>Pseudonocardiales</taxon>
        <taxon>Pseudonocardiaceae</taxon>
        <taxon>Amycolatopsis</taxon>
    </lineage>
</organism>
<comment type="catalytic activity">
    <reaction evidence="3">
        <text>a (3S)-3-hydroxyacyl-CoA = a (2E)-enoyl-CoA + H2O</text>
        <dbReference type="Rhea" id="RHEA:16105"/>
        <dbReference type="ChEBI" id="CHEBI:15377"/>
        <dbReference type="ChEBI" id="CHEBI:57318"/>
        <dbReference type="ChEBI" id="CHEBI:58856"/>
        <dbReference type="EC" id="4.2.1.17"/>
    </reaction>
</comment>
<evidence type="ECO:0000256" key="5">
    <source>
        <dbReference type="RuleBase" id="RU003707"/>
    </source>
</evidence>
<dbReference type="AlphaFoldDB" id="A0A6N7YSP8"/>
<evidence type="ECO:0000256" key="4">
    <source>
        <dbReference type="ARBA" id="ARBA00023717"/>
    </source>
</evidence>
<dbReference type="GO" id="GO:0006635">
    <property type="term" value="P:fatty acid beta-oxidation"/>
    <property type="evidence" value="ECO:0007669"/>
    <property type="project" value="TreeGrafter"/>
</dbReference>
<dbReference type="InterPro" id="IPR014748">
    <property type="entry name" value="Enoyl-CoA_hydra_C"/>
</dbReference>
<name>A0A6N7YSP8_9PSEU</name>
<evidence type="ECO:0000313" key="7">
    <source>
        <dbReference type="Proteomes" id="UP000440096"/>
    </source>
</evidence>
<proteinExistence type="inferred from homology"/>
<dbReference type="SUPFAM" id="SSF52096">
    <property type="entry name" value="ClpP/crotonase"/>
    <property type="match status" value="1"/>
</dbReference>
<dbReference type="PANTHER" id="PTHR11941:SF54">
    <property type="entry name" value="ENOYL-COA HYDRATASE, MITOCHONDRIAL"/>
    <property type="match status" value="1"/>
</dbReference>
<dbReference type="GO" id="GO:0004300">
    <property type="term" value="F:enoyl-CoA hydratase activity"/>
    <property type="evidence" value="ECO:0007669"/>
    <property type="project" value="UniProtKB-EC"/>
</dbReference>
<evidence type="ECO:0000256" key="1">
    <source>
        <dbReference type="ARBA" id="ARBA00005254"/>
    </source>
</evidence>
<keyword evidence="2" id="KW-0456">Lyase</keyword>
<comment type="similarity">
    <text evidence="1 5">Belongs to the enoyl-CoA hydratase/isomerase family.</text>
</comment>
<dbReference type="Pfam" id="PF00378">
    <property type="entry name" value="ECH_1"/>
    <property type="match status" value="1"/>
</dbReference>
<dbReference type="InterPro" id="IPR029045">
    <property type="entry name" value="ClpP/crotonase-like_dom_sf"/>
</dbReference>
<dbReference type="EMBL" id="WMBA01000029">
    <property type="protein sequence ID" value="MTD56055.1"/>
    <property type="molecule type" value="Genomic_DNA"/>
</dbReference>
<keyword evidence="7" id="KW-1185">Reference proteome</keyword>
<dbReference type="Gene3D" id="3.90.226.10">
    <property type="entry name" value="2-enoyl-CoA Hydratase, Chain A, domain 1"/>
    <property type="match status" value="1"/>
</dbReference>
<accession>A0A6N7YSP8</accession>
<dbReference type="CDD" id="cd06558">
    <property type="entry name" value="crotonase-like"/>
    <property type="match status" value="1"/>
</dbReference>
<dbReference type="Gene3D" id="1.10.12.10">
    <property type="entry name" value="Lyase 2-enoyl-coa Hydratase, Chain A, domain 2"/>
    <property type="match status" value="1"/>
</dbReference>
<dbReference type="Proteomes" id="UP000440096">
    <property type="component" value="Unassembled WGS sequence"/>
</dbReference>
<dbReference type="PROSITE" id="PS00166">
    <property type="entry name" value="ENOYL_COA_HYDRATASE"/>
    <property type="match status" value="1"/>
</dbReference>
<dbReference type="PANTHER" id="PTHR11941">
    <property type="entry name" value="ENOYL-COA HYDRATASE-RELATED"/>
    <property type="match status" value="1"/>
</dbReference>
<comment type="catalytic activity">
    <reaction evidence="4">
        <text>a 4-saturated-(3S)-3-hydroxyacyl-CoA = a (3E)-enoyl-CoA + H2O</text>
        <dbReference type="Rhea" id="RHEA:20724"/>
        <dbReference type="ChEBI" id="CHEBI:15377"/>
        <dbReference type="ChEBI" id="CHEBI:58521"/>
        <dbReference type="ChEBI" id="CHEBI:137480"/>
        <dbReference type="EC" id="4.2.1.17"/>
    </reaction>
</comment>
<evidence type="ECO:0000313" key="6">
    <source>
        <dbReference type="EMBL" id="MTD56055.1"/>
    </source>
</evidence>
<sequence>MARVAGLAGVAHQSFDTVRYERDGWVATITIDRERTLNSFCLRLFEEIQDALRIAERDDAVAVVVLTGAGERAFCSGADIREHWELCQRPRDYLKWIREFVAMQTALMRCPKPTIARLNGLVLGGGNELNMACDLAIAADDVIIQQAEPARGSVSGIGVTQWLPLAVGDRRAREAIFLCEPISATQAVEWGMINHAVPRAELDTAVAAMAGKLADKFPEALRYAKVQVNALREQVWSATAPHAAEWLAIHAGSPEAHEGMRAFLDKREPDRIGLRERAVRDESPEFADGPPVGECPECGARQLPERHAFCGHCGTKL</sequence>
<evidence type="ECO:0000256" key="2">
    <source>
        <dbReference type="ARBA" id="ARBA00023239"/>
    </source>
</evidence>
<comment type="caution">
    <text evidence="6">The sequence shown here is derived from an EMBL/GenBank/DDBJ whole genome shotgun (WGS) entry which is preliminary data.</text>
</comment>
<dbReference type="OrthoDB" id="9807606at2"/>